<dbReference type="Proteomes" id="UP001179181">
    <property type="component" value="Unassembled WGS sequence"/>
</dbReference>
<sequence>MTYYIHHFLRQFLVKSVNSKIVTPKNPTDSLEEFMARVRINSRRLRQKRGIPL</sequence>
<evidence type="ECO:0000313" key="2">
    <source>
        <dbReference type="Proteomes" id="UP001179181"/>
    </source>
</evidence>
<proteinExistence type="predicted"/>
<dbReference type="EMBL" id="JAASQJ010000002">
    <property type="protein sequence ID" value="NIJ52605.1"/>
    <property type="molecule type" value="Genomic_DNA"/>
</dbReference>
<evidence type="ECO:0000313" key="1">
    <source>
        <dbReference type="EMBL" id="NIJ52605.1"/>
    </source>
</evidence>
<comment type="caution">
    <text evidence="1">The sequence shown here is derived from an EMBL/GenBank/DDBJ whole genome shotgun (WGS) entry which is preliminary data.</text>
</comment>
<protein>
    <submittedName>
        <fullName evidence="1">Uncharacterized protein</fullName>
    </submittedName>
</protein>
<name>A0ABX0ULU5_9BACT</name>
<accession>A0ABX0ULU5</accession>
<keyword evidence="2" id="KW-1185">Reference proteome</keyword>
<organism evidence="1 2">
    <name type="scientific">Dyadobacter arcticus</name>
    <dbReference type="NCBI Taxonomy" id="1078754"/>
    <lineage>
        <taxon>Bacteria</taxon>
        <taxon>Pseudomonadati</taxon>
        <taxon>Bacteroidota</taxon>
        <taxon>Cytophagia</taxon>
        <taxon>Cytophagales</taxon>
        <taxon>Spirosomataceae</taxon>
        <taxon>Dyadobacter</taxon>
    </lineage>
</organism>
<gene>
    <name evidence="1" type="ORF">FHS68_001775</name>
</gene>
<reference evidence="1 2" key="1">
    <citation type="submission" date="2020-03" db="EMBL/GenBank/DDBJ databases">
        <title>Genomic Encyclopedia of Type Strains, Phase IV (KMG-IV): sequencing the most valuable type-strain genomes for metagenomic binning, comparative biology and taxonomic classification.</title>
        <authorList>
            <person name="Goeker M."/>
        </authorList>
    </citation>
    <scope>NUCLEOTIDE SEQUENCE [LARGE SCALE GENOMIC DNA]</scope>
    <source>
        <strain evidence="1 2">DSM 102865</strain>
    </source>
</reference>